<feature type="transmembrane region" description="Helical" evidence="2">
    <location>
        <begin position="44"/>
        <end position="62"/>
    </location>
</feature>
<feature type="compositionally biased region" description="Basic residues" evidence="1">
    <location>
        <begin position="117"/>
        <end position="127"/>
    </location>
</feature>
<proteinExistence type="predicted"/>
<organism evidence="3">
    <name type="scientific">uncultured Rubrobacteraceae bacterium</name>
    <dbReference type="NCBI Taxonomy" id="349277"/>
    <lineage>
        <taxon>Bacteria</taxon>
        <taxon>Bacillati</taxon>
        <taxon>Actinomycetota</taxon>
        <taxon>Rubrobacteria</taxon>
        <taxon>Rubrobacterales</taxon>
        <taxon>Rubrobacteraceae</taxon>
        <taxon>environmental samples</taxon>
    </lineage>
</organism>
<keyword evidence="2" id="KW-0812">Transmembrane</keyword>
<evidence type="ECO:0000256" key="1">
    <source>
        <dbReference type="SAM" id="MobiDB-lite"/>
    </source>
</evidence>
<accession>A0A6J4Q3H4</accession>
<dbReference type="AlphaFoldDB" id="A0A6J4Q3H4"/>
<keyword evidence="2" id="KW-1133">Transmembrane helix</keyword>
<reference evidence="3" key="1">
    <citation type="submission" date="2020-02" db="EMBL/GenBank/DDBJ databases">
        <authorList>
            <person name="Meier V. D."/>
        </authorList>
    </citation>
    <scope>NUCLEOTIDE SEQUENCE</scope>
    <source>
        <strain evidence="3">AVDCRST_MAG28</strain>
    </source>
</reference>
<feature type="region of interest" description="Disordered" evidence="1">
    <location>
        <begin position="73"/>
        <end position="127"/>
    </location>
</feature>
<name>A0A6J4Q3H4_9ACTN</name>
<evidence type="ECO:0000313" key="3">
    <source>
        <dbReference type="EMBL" id="CAA9433090.1"/>
    </source>
</evidence>
<protein>
    <recommendedName>
        <fullName evidence="4">Transmembrane protein</fullName>
    </recommendedName>
</protein>
<evidence type="ECO:0000256" key="2">
    <source>
        <dbReference type="SAM" id="Phobius"/>
    </source>
</evidence>
<gene>
    <name evidence="3" type="ORF">AVDCRST_MAG28-1595</name>
</gene>
<evidence type="ECO:0008006" key="4">
    <source>
        <dbReference type="Google" id="ProtNLM"/>
    </source>
</evidence>
<keyword evidence="2" id="KW-0472">Membrane</keyword>
<sequence>MFEDLDWKGAFRRAAFAAALYLLFVYVMSVAFPESFGAGNFTSSLIIAVFFFFVYAPVFAFAERRKKRRVAELKAQTKGTKSGAKARANPKSTTGADDEPDPENSENLRGRHNPNTSRRKASRRRRR</sequence>
<feature type="transmembrane region" description="Helical" evidence="2">
    <location>
        <begin position="14"/>
        <end position="32"/>
    </location>
</feature>
<dbReference type="EMBL" id="CADCVE010000001">
    <property type="protein sequence ID" value="CAA9433090.1"/>
    <property type="molecule type" value="Genomic_DNA"/>
</dbReference>